<reference evidence="4" key="2">
    <citation type="submission" date="2025-08" db="UniProtKB">
        <authorList>
            <consortium name="Ensembl"/>
        </authorList>
    </citation>
    <scope>IDENTIFICATION</scope>
</reference>
<protein>
    <submittedName>
        <fullName evidence="4">Zona pellucida glycoprotein 3f, tandem duplicate 2</fullName>
    </submittedName>
</protein>
<dbReference type="OMA" id="IVWDGDY"/>
<evidence type="ECO:0000313" key="5">
    <source>
        <dbReference type="Proteomes" id="UP000007635"/>
    </source>
</evidence>
<keyword evidence="1" id="KW-1015">Disulfide bond</keyword>
<reference evidence="4" key="3">
    <citation type="submission" date="2025-09" db="UniProtKB">
        <authorList>
            <consortium name="Ensembl"/>
        </authorList>
    </citation>
    <scope>IDENTIFICATION</scope>
</reference>
<dbReference type="GO" id="GO:0007339">
    <property type="term" value="P:binding of sperm to zona pellucida"/>
    <property type="evidence" value="ECO:0007669"/>
    <property type="project" value="TreeGrafter"/>
</dbReference>
<dbReference type="SMART" id="SM00241">
    <property type="entry name" value="ZP"/>
    <property type="match status" value="1"/>
</dbReference>
<dbReference type="GeneTree" id="ENSGT01030000234567"/>
<evidence type="ECO:0000256" key="1">
    <source>
        <dbReference type="ARBA" id="ARBA00023157"/>
    </source>
</evidence>
<dbReference type="InterPro" id="IPR001507">
    <property type="entry name" value="ZP_dom"/>
</dbReference>
<organism evidence="4 5">
    <name type="scientific">Gasterosteus aculeatus aculeatus</name>
    <name type="common">three-spined stickleback</name>
    <dbReference type="NCBI Taxonomy" id="481459"/>
    <lineage>
        <taxon>Eukaryota</taxon>
        <taxon>Metazoa</taxon>
        <taxon>Chordata</taxon>
        <taxon>Craniata</taxon>
        <taxon>Vertebrata</taxon>
        <taxon>Euteleostomi</taxon>
        <taxon>Actinopterygii</taxon>
        <taxon>Neopterygii</taxon>
        <taxon>Teleostei</taxon>
        <taxon>Neoteleostei</taxon>
        <taxon>Acanthomorphata</taxon>
        <taxon>Eupercaria</taxon>
        <taxon>Perciformes</taxon>
        <taxon>Cottioidei</taxon>
        <taxon>Gasterosteales</taxon>
        <taxon>Gasterosteidae</taxon>
        <taxon>Gasterosteus</taxon>
    </lineage>
</organism>
<dbReference type="PANTHER" id="PTHR11576">
    <property type="entry name" value="ZONA PELLUCIDA SPERM-BINDING PROTEIN 3"/>
    <property type="match status" value="1"/>
</dbReference>
<feature type="chain" id="PRO_5043321271" evidence="2">
    <location>
        <begin position="21"/>
        <end position="335"/>
    </location>
</feature>
<dbReference type="Gene3D" id="2.60.40.3210">
    <property type="entry name" value="Zona pellucida, ZP-N domain"/>
    <property type="match status" value="1"/>
</dbReference>
<dbReference type="eggNOG" id="ENOG502S0XN">
    <property type="taxonomic scope" value="Eukaryota"/>
</dbReference>
<dbReference type="GO" id="GO:0031012">
    <property type="term" value="C:extracellular matrix"/>
    <property type="evidence" value="ECO:0007669"/>
    <property type="project" value="TreeGrafter"/>
</dbReference>
<dbReference type="PANTHER" id="PTHR11576:SF3">
    <property type="entry name" value="SI:CH211-14A17.6-RELATED"/>
    <property type="match status" value="1"/>
</dbReference>
<evidence type="ECO:0000256" key="2">
    <source>
        <dbReference type="SAM" id="SignalP"/>
    </source>
</evidence>
<dbReference type="InterPro" id="IPR055355">
    <property type="entry name" value="ZP-C"/>
</dbReference>
<keyword evidence="5" id="KW-1185">Reference proteome</keyword>
<dbReference type="GO" id="GO:2000344">
    <property type="term" value="P:positive regulation of acrosome reaction"/>
    <property type="evidence" value="ECO:0007669"/>
    <property type="project" value="TreeGrafter"/>
</dbReference>
<evidence type="ECO:0000313" key="4">
    <source>
        <dbReference type="Ensembl" id="ENSGACP00000018746.2"/>
    </source>
</evidence>
<sequence>MVAILCLGVILLVAYAKAVASSDIKVVCGKDFIRIKWKISAELVPKAARLFLGTCMATTLNVLPSGEGEVYFNQKLADCQFQRLITRKYVTFANEMTYRPEPRSKPAAFVHAVQCVYLRPPGIVPSSLNPGYGVSEGRGNLVFHMALLDEKLSSVAKSNVITLGALLPIWATVEQKSHQPLLLLMEECVATSTPELHAGSAVHPIIGNKGCLLESMTENSLFLPRYQTSAVTLVLQAFQLGHGEEVYIHCKLVAWDPDALDETNKACHYKKESMRWELLDDPSNSSICSCCDSTCASRFKRGVELGVPVQTDADLVVLLDKQMAVASANVTVHFT</sequence>
<dbReference type="GO" id="GO:0032190">
    <property type="term" value="F:acrosin binding"/>
    <property type="evidence" value="ECO:0007669"/>
    <property type="project" value="TreeGrafter"/>
</dbReference>
<dbReference type="FunFam" id="2.60.40.4100:FF:000002">
    <property type="entry name" value="Zona pellucida sperm-binding protein 3"/>
    <property type="match status" value="1"/>
</dbReference>
<feature type="domain" description="ZP" evidence="3">
    <location>
        <begin position="27"/>
        <end position="274"/>
    </location>
</feature>
<dbReference type="PROSITE" id="PS51034">
    <property type="entry name" value="ZP_2"/>
    <property type="match status" value="1"/>
</dbReference>
<dbReference type="AlphaFoldDB" id="G3PMB5"/>
<accession>G3PMB5</accession>
<dbReference type="GO" id="GO:0035803">
    <property type="term" value="P:egg coat formation"/>
    <property type="evidence" value="ECO:0007669"/>
    <property type="project" value="TreeGrafter"/>
</dbReference>
<dbReference type="Ensembl" id="ENSGACT00000018784.2">
    <property type="protein sequence ID" value="ENSGACP00000018746.2"/>
    <property type="gene ID" value="ENSGACG00000014189.2"/>
</dbReference>
<reference evidence="4 5" key="1">
    <citation type="journal article" date="2021" name="G3 (Bethesda)">
        <title>Improved contiguity of the threespine stickleback genome using long-read sequencing.</title>
        <authorList>
            <person name="Nath S."/>
            <person name="Shaw D.E."/>
            <person name="White M.A."/>
        </authorList>
    </citation>
    <scope>NUCLEOTIDE SEQUENCE [LARGE SCALE GENOMIC DNA]</scope>
    <source>
        <strain evidence="4 5">Lake Benthic</strain>
    </source>
</reference>
<dbReference type="Bgee" id="ENSGACG00000014189">
    <property type="expression patterns" value="Expressed in mesonephros"/>
</dbReference>
<dbReference type="InterPro" id="IPR042235">
    <property type="entry name" value="ZP-C_dom"/>
</dbReference>
<evidence type="ECO:0000259" key="3">
    <source>
        <dbReference type="PROSITE" id="PS51034"/>
    </source>
</evidence>
<dbReference type="Pfam" id="PF00100">
    <property type="entry name" value="Zona_pellucida"/>
    <property type="match status" value="1"/>
</dbReference>
<feature type="signal peptide" evidence="2">
    <location>
        <begin position="1"/>
        <end position="20"/>
    </location>
</feature>
<dbReference type="InParanoid" id="G3PMB5"/>
<dbReference type="Gene3D" id="2.60.40.4100">
    <property type="entry name" value="Zona pellucida, ZP-C domain"/>
    <property type="match status" value="1"/>
</dbReference>
<proteinExistence type="predicted"/>
<name>G3PMB5_GASAC</name>
<keyword evidence="2" id="KW-0732">Signal</keyword>
<dbReference type="Proteomes" id="UP000007635">
    <property type="component" value="Chromosome III"/>
</dbReference>